<reference evidence="6" key="1">
    <citation type="submission" date="2016-06" db="UniProtKB">
        <authorList>
            <consortium name="WormBaseParasite"/>
        </authorList>
    </citation>
    <scope>IDENTIFICATION</scope>
</reference>
<organism evidence="6">
    <name type="scientific">Gongylonema pulchrum</name>
    <dbReference type="NCBI Taxonomy" id="637853"/>
    <lineage>
        <taxon>Eukaryota</taxon>
        <taxon>Metazoa</taxon>
        <taxon>Ecdysozoa</taxon>
        <taxon>Nematoda</taxon>
        <taxon>Chromadorea</taxon>
        <taxon>Rhabditida</taxon>
        <taxon>Spirurina</taxon>
        <taxon>Spiruromorpha</taxon>
        <taxon>Spiruroidea</taxon>
        <taxon>Gongylonematidae</taxon>
        <taxon>Gongylonema</taxon>
    </lineage>
</organism>
<dbReference type="GO" id="GO:0035418">
    <property type="term" value="P:protein localization to synapse"/>
    <property type="evidence" value="ECO:0007669"/>
    <property type="project" value="TreeGrafter"/>
</dbReference>
<name>A0A183ELZ3_9BILA</name>
<dbReference type="Proteomes" id="UP000271098">
    <property type="component" value="Unassembled WGS sequence"/>
</dbReference>
<dbReference type="CDD" id="cd19860">
    <property type="entry name" value="DSRM_STAU_rpt4"/>
    <property type="match status" value="1"/>
</dbReference>
<dbReference type="InterPro" id="IPR051740">
    <property type="entry name" value="DRBM-containing_protein"/>
</dbReference>
<keyword evidence="5" id="KW-1185">Reference proteome</keyword>
<dbReference type="FunFam" id="3.30.160.20:FF:000007">
    <property type="entry name" value="Double-stranded RNA-binding protein Staufen homolog 1"/>
    <property type="match status" value="2"/>
</dbReference>
<dbReference type="InterPro" id="IPR014720">
    <property type="entry name" value="dsRBD_dom"/>
</dbReference>
<dbReference type="PANTHER" id="PTHR46054:SF3">
    <property type="entry name" value="MATERNAL EFFECT PROTEIN STAUFEN"/>
    <property type="match status" value="1"/>
</dbReference>
<dbReference type="GO" id="GO:0032839">
    <property type="term" value="C:dendrite cytoplasm"/>
    <property type="evidence" value="ECO:0007669"/>
    <property type="project" value="GOC"/>
</dbReference>
<evidence type="ECO:0000256" key="2">
    <source>
        <dbReference type="PROSITE-ProRule" id="PRU00266"/>
    </source>
</evidence>
<dbReference type="GO" id="GO:0005886">
    <property type="term" value="C:plasma membrane"/>
    <property type="evidence" value="ECO:0007669"/>
    <property type="project" value="TreeGrafter"/>
</dbReference>
<dbReference type="GO" id="GO:0007281">
    <property type="term" value="P:germ cell development"/>
    <property type="evidence" value="ECO:0007669"/>
    <property type="project" value="TreeGrafter"/>
</dbReference>
<dbReference type="SUPFAM" id="SSF54768">
    <property type="entry name" value="dsRNA-binding domain-like"/>
    <property type="match status" value="2"/>
</dbReference>
<dbReference type="GO" id="GO:0010494">
    <property type="term" value="C:cytoplasmic stress granule"/>
    <property type="evidence" value="ECO:0007669"/>
    <property type="project" value="TreeGrafter"/>
</dbReference>
<protein>
    <submittedName>
        <fullName evidence="6">DRBM domain-containing protein</fullName>
    </submittedName>
</protein>
<dbReference type="GO" id="GO:0003725">
    <property type="term" value="F:double-stranded RNA binding"/>
    <property type="evidence" value="ECO:0007669"/>
    <property type="project" value="TreeGrafter"/>
</dbReference>
<dbReference type="AlphaFoldDB" id="A0A183ELZ3"/>
<gene>
    <name evidence="4" type="ORF">GPUH_LOCUS21983</name>
</gene>
<reference evidence="4 5" key="2">
    <citation type="submission" date="2018-11" db="EMBL/GenBank/DDBJ databases">
        <authorList>
            <consortium name="Pathogen Informatics"/>
        </authorList>
    </citation>
    <scope>NUCLEOTIDE SEQUENCE [LARGE SCALE GENOMIC DNA]</scope>
</reference>
<dbReference type="SMART" id="SM00358">
    <property type="entry name" value="DSRM"/>
    <property type="match status" value="2"/>
</dbReference>
<dbReference type="PROSITE" id="PS50137">
    <property type="entry name" value="DS_RBD"/>
    <property type="match status" value="2"/>
</dbReference>
<dbReference type="OrthoDB" id="10037267at2759"/>
<dbReference type="Pfam" id="PF00035">
    <property type="entry name" value="dsrm"/>
    <property type="match status" value="2"/>
</dbReference>
<feature type="domain" description="DRBM" evidence="3">
    <location>
        <begin position="155"/>
        <end position="224"/>
    </location>
</feature>
<evidence type="ECO:0000313" key="5">
    <source>
        <dbReference type="Proteomes" id="UP000271098"/>
    </source>
</evidence>
<evidence type="ECO:0000256" key="1">
    <source>
        <dbReference type="ARBA" id="ARBA00022884"/>
    </source>
</evidence>
<dbReference type="EMBL" id="UYRT01093959">
    <property type="protein sequence ID" value="VDN39282.1"/>
    <property type="molecule type" value="Genomic_DNA"/>
</dbReference>
<evidence type="ECO:0000313" key="6">
    <source>
        <dbReference type="WBParaSite" id="GPUH_0002201101-mRNA-1"/>
    </source>
</evidence>
<feature type="domain" description="DRBM" evidence="3">
    <location>
        <begin position="36"/>
        <end position="110"/>
    </location>
</feature>
<dbReference type="GO" id="GO:0098964">
    <property type="term" value="P:anterograde dendritic transport of messenger ribonucleoprotein complex"/>
    <property type="evidence" value="ECO:0007669"/>
    <property type="project" value="TreeGrafter"/>
</dbReference>
<dbReference type="GO" id="GO:0043025">
    <property type="term" value="C:neuronal cell body"/>
    <property type="evidence" value="ECO:0007669"/>
    <property type="project" value="TreeGrafter"/>
</dbReference>
<keyword evidence="1 2" id="KW-0694">RNA-binding</keyword>
<dbReference type="WBParaSite" id="GPUH_0002201101-mRNA-1">
    <property type="protein sequence ID" value="GPUH_0002201101-mRNA-1"/>
    <property type="gene ID" value="GPUH_0002201101"/>
</dbReference>
<proteinExistence type="predicted"/>
<dbReference type="Gene3D" id="3.30.160.20">
    <property type="match status" value="2"/>
</dbReference>
<sequence length="273" mass="30376">MKNEAPNGVKNVLGAEIQGAGSEISKSVVTVTRHGKPKSSISQIHECALYMRMNVEFLVVKEEGPAHDRHYVLRCSLISDDKVISADGEGSSKKIAKQNACSRMLEQLKSVESSPIFIAANVIKLQKKVGPPKELKRKTIIKDMKMNPNYGHQINPISRLMQVMQALKQSEPKFQLVAERGQSRYKEFVMEVICDNDQRCEGTGPNKKLAKRAAAEAMLAKIGYVKPMPKPGKSLLKRRPNDVQQPVEIGVFSLEEAQKIEELLDGKKIEKAT</sequence>
<evidence type="ECO:0000313" key="4">
    <source>
        <dbReference type="EMBL" id="VDN39282.1"/>
    </source>
</evidence>
<dbReference type="GO" id="GO:0003729">
    <property type="term" value="F:mRNA binding"/>
    <property type="evidence" value="ECO:0007669"/>
    <property type="project" value="TreeGrafter"/>
</dbReference>
<dbReference type="GO" id="GO:0008298">
    <property type="term" value="P:intracellular mRNA localization"/>
    <property type="evidence" value="ECO:0007669"/>
    <property type="project" value="TreeGrafter"/>
</dbReference>
<evidence type="ECO:0000259" key="3">
    <source>
        <dbReference type="PROSITE" id="PS50137"/>
    </source>
</evidence>
<dbReference type="PANTHER" id="PTHR46054">
    <property type="entry name" value="MATERNAL EFFECT PROTEIN STAUFEN"/>
    <property type="match status" value="1"/>
</dbReference>
<accession>A0A183ELZ3</accession>